<accession>A0A1H8RC49</accession>
<dbReference type="RefSeq" id="WP_091173904.1">
    <property type="nucleotide sequence ID" value="NZ_CBCSFM010000021.1"/>
</dbReference>
<evidence type="ECO:0000313" key="1">
    <source>
        <dbReference type="EMBL" id="SEO63563.1"/>
    </source>
</evidence>
<dbReference type="Proteomes" id="UP000198657">
    <property type="component" value="Unassembled WGS sequence"/>
</dbReference>
<dbReference type="EMBL" id="FODN01000009">
    <property type="protein sequence ID" value="SEO63563.1"/>
    <property type="molecule type" value="Genomic_DNA"/>
</dbReference>
<protein>
    <submittedName>
        <fullName evidence="1">Uncharacterized protein</fullName>
    </submittedName>
</protein>
<dbReference type="STRING" id="604089.SAMN04487942_3293"/>
<reference evidence="2" key="1">
    <citation type="submission" date="2016-10" db="EMBL/GenBank/DDBJ databases">
        <authorList>
            <person name="Varghese N."/>
            <person name="Submissions S."/>
        </authorList>
    </citation>
    <scope>NUCLEOTIDE SEQUENCE [LARGE SCALE GENOMIC DNA]</scope>
    <source>
        <strain evidence="2">CGMCC 1.8704</strain>
    </source>
</reference>
<sequence>MAKVIAPFLIKGTLDDINFVITADGENYARMKGKTGVTAEQFKNNPIFDRIRNQSQEFGQCVKKAAVFRQLASRFNSQAKDGSVAGRTNKLLFEILQEDTTQRQGERTLTAGLKTIDGKEALLLFESNKLRPLAHVLKIKEQCNPEKQTVTLIDFTASQDVDWPEEATHVHFSTATANWDFENNTFDTCYSTEIILDKESEKQTIILTTDKPIGNHLHLTFLFIGFAKQERKKHKILHRKNNTATLIAHHTPNNIN</sequence>
<name>A0A1H8RC49_9FLAO</name>
<proteinExistence type="predicted"/>
<dbReference type="OrthoDB" id="645138at2"/>
<keyword evidence="2" id="KW-1185">Reference proteome</keyword>
<gene>
    <name evidence="1" type="ORF">SAMN04487942_3293</name>
</gene>
<evidence type="ECO:0000313" key="2">
    <source>
        <dbReference type="Proteomes" id="UP000198657"/>
    </source>
</evidence>
<organism evidence="1 2">
    <name type="scientific">Flavobacterium sinopsychrotolerans</name>
    <dbReference type="NCBI Taxonomy" id="604089"/>
    <lineage>
        <taxon>Bacteria</taxon>
        <taxon>Pseudomonadati</taxon>
        <taxon>Bacteroidota</taxon>
        <taxon>Flavobacteriia</taxon>
        <taxon>Flavobacteriales</taxon>
        <taxon>Flavobacteriaceae</taxon>
        <taxon>Flavobacterium</taxon>
    </lineage>
</organism>
<dbReference type="AlphaFoldDB" id="A0A1H8RC49"/>